<dbReference type="SMART" id="SM00240">
    <property type="entry name" value="FHA"/>
    <property type="match status" value="1"/>
</dbReference>
<dbReference type="PROSITE" id="PS50006">
    <property type="entry name" value="FHA_DOMAIN"/>
    <property type="match status" value="1"/>
</dbReference>
<feature type="domain" description="FHA" evidence="1">
    <location>
        <begin position="167"/>
        <end position="216"/>
    </location>
</feature>
<evidence type="ECO:0000259" key="1">
    <source>
        <dbReference type="PROSITE" id="PS50006"/>
    </source>
</evidence>
<dbReference type="InterPro" id="IPR000253">
    <property type="entry name" value="FHA_dom"/>
</dbReference>
<dbReference type="SUPFAM" id="SSF49879">
    <property type="entry name" value="SMAD/FHA domain"/>
    <property type="match status" value="1"/>
</dbReference>
<evidence type="ECO:0000313" key="2">
    <source>
        <dbReference type="EMBL" id="KUK46104.1"/>
    </source>
</evidence>
<dbReference type="InterPro" id="IPR022128">
    <property type="entry name" value="FhaA_N"/>
</dbReference>
<dbReference type="PANTHER" id="PTHR23308">
    <property type="entry name" value="NUCLEAR INHIBITOR OF PROTEIN PHOSPHATASE-1"/>
    <property type="match status" value="1"/>
</dbReference>
<dbReference type="AlphaFoldDB" id="A0A101FX52"/>
<comment type="caution">
    <text evidence="2">The sequence shown here is derived from an EMBL/GenBank/DDBJ whole genome shotgun (WGS) entry which is preliminary data.</text>
</comment>
<dbReference type="Pfam" id="PF12401">
    <property type="entry name" value="FhaA_N"/>
    <property type="match status" value="1"/>
</dbReference>
<accession>A0A101FX52</accession>
<protein>
    <submittedName>
        <fullName evidence="2">FHA domain-containing protein</fullName>
    </submittedName>
</protein>
<evidence type="ECO:0000313" key="3">
    <source>
        <dbReference type="Proteomes" id="UP000064249"/>
    </source>
</evidence>
<gene>
    <name evidence="2" type="ORF">XD73_1021</name>
</gene>
<dbReference type="CDD" id="cd00060">
    <property type="entry name" value="FHA"/>
    <property type="match status" value="1"/>
</dbReference>
<dbReference type="InterPro" id="IPR050923">
    <property type="entry name" value="Cell_Proc_Reg/RNA_Proc"/>
</dbReference>
<dbReference type="EMBL" id="LGFU01000072">
    <property type="protein sequence ID" value="KUK46104.1"/>
    <property type="molecule type" value="Genomic_DNA"/>
</dbReference>
<dbReference type="Gene3D" id="3.30.2320.60">
    <property type="entry name" value="FhaA, phosphopeptide-binding domain (DUF3662)"/>
    <property type="match status" value="1"/>
</dbReference>
<proteinExistence type="predicted"/>
<dbReference type="InterPro" id="IPR008984">
    <property type="entry name" value="SMAD_FHA_dom_sf"/>
</dbReference>
<name>A0A101FX52_9CHLR</name>
<dbReference type="Proteomes" id="UP000064249">
    <property type="component" value="Unassembled WGS sequence"/>
</dbReference>
<dbReference type="InterPro" id="IPR042287">
    <property type="entry name" value="FhaA_N_sf"/>
</dbReference>
<organism evidence="2 3">
    <name type="scientific">Anaerolinea thermophila</name>
    <dbReference type="NCBI Taxonomy" id="167964"/>
    <lineage>
        <taxon>Bacteria</taxon>
        <taxon>Bacillati</taxon>
        <taxon>Chloroflexota</taxon>
        <taxon>Anaerolineae</taxon>
        <taxon>Anaerolineales</taxon>
        <taxon>Anaerolineaceae</taxon>
        <taxon>Anaerolinea</taxon>
    </lineage>
</organism>
<reference evidence="2 3" key="1">
    <citation type="journal article" date="2015" name="MBio">
        <title>Genome-Resolved Metagenomic Analysis Reveals Roles for Candidate Phyla and Other Microbial Community Members in Biogeochemical Transformations in Oil Reservoirs.</title>
        <authorList>
            <person name="Hu P."/>
            <person name="Tom L."/>
            <person name="Singh A."/>
            <person name="Thomas B.C."/>
            <person name="Baker B.J."/>
            <person name="Piceno Y.M."/>
            <person name="Andersen G.L."/>
            <person name="Banfield J.F."/>
        </authorList>
    </citation>
    <scope>NUCLEOTIDE SEQUENCE [LARGE SCALE GENOMIC DNA]</scope>
    <source>
        <strain evidence="2">46_16</strain>
    </source>
</reference>
<dbReference type="Gene3D" id="2.60.200.20">
    <property type="match status" value="1"/>
</dbReference>
<sequence length="254" mass="28837">MNNNLEQFETRLRLLFEENLIRLIPGMHAPRKLFDDLLAAMHENGMTTPEGNVFAPDEYKIHVPMEDLDDWKAHQDILNEMADFLHKTGFSESYNFKYPPSIVVLPQERLQSKDFYLECSISPTKPVLPDTAAIPNDERPNLQDEIPDRAYLIIGGSENFSLEKSVIDIGRHSDNDLILSEPHVSRHHAQLRAINKRYVIFDVGSTGGLFINGKKISQATLQPGDVIRIGMVNLIFVQDITSENPTTVMPIEDN</sequence>
<dbReference type="Pfam" id="PF00498">
    <property type="entry name" value="FHA"/>
    <property type="match status" value="1"/>
</dbReference>